<evidence type="ECO:0000313" key="6">
    <source>
        <dbReference type="EMBL" id="MBU3065833.1"/>
    </source>
</evidence>
<feature type="compositionally biased region" description="Basic and acidic residues" evidence="4">
    <location>
        <begin position="278"/>
        <end position="289"/>
    </location>
</feature>
<feature type="region of interest" description="Disordered" evidence="4">
    <location>
        <begin position="278"/>
        <end position="364"/>
    </location>
</feature>
<dbReference type="InterPro" id="IPR050206">
    <property type="entry name" value="FtsK/SpoIIIE/SftA"/>
</dbReference>
<dbReference type="PANTHER" id="PTHR22683">
    <property type="entry name" value="SPORULATION PROTEIN RELATED"/>
    <property type="match status" value="1"/>
</dbReference>
<name>A0ABS6B9D1_9NOCA</name>
<keyword evidence="2 3" id="KW-0067">ATP-binding</keyword>
<dbReference type="SUPFAM" id="SSF52540">
    <property type="entry name" value="P-loop containing nucleoside triphosphate hydrolases"/>
    <property type="match status" value="1"/>
</dbReference>
<dbReference type="PROSITE" id="PS50901">
    <property type="entry name" value="FTSK"/>
    <property type="match status" value="1"/>
</dbReference>
<dbReference type="InterPro" id="IPR027417">
    <property type="entry name" value="P-loop_NTPase"/>
</dbReference>
<accession>A0ABS6B9D1</accession>
<sequence>MTAHSSRAVLADRANGAADVADRPLWEVIVDSVPANVRRTHQVWLPPLGVAPTVGALMSPTPGRKPGLSPVAIGIVDKPQYHRYDLLFADLSGSQGNVAIVGGPQAGKSTALLTLILALAAAHTPAQVQFYCLGFSGGAMSALAGLAHVGAVAGRRDLELARRTLAELTALVQRRGEIFRRAGIDSMREYRCRKAELADAGADRIAGDPVGSDPFGDVFLVIDGYDIVRGNFEALESIVADIASRGLAFGVHIVLSAGRWAVIRPALKDRRGTRVELRLGDPTDSEPGRKMASSVPLGRPGRGLTPDGEHIPPPCRSWRPIPSAPCWGTYRRAAKPRMRRARRAPPPSSPTSSRSSRSGCRRRM</sequence>
<reference evidence="6 7" key="1">
    <citation type="submission" date="2021-06" db="EMBL/GenBank/DDBJ databases">
        <title>Actinomycetes sequencing.</title>
        <authorList>
            <person name="Shan Q."/>
        </authorList>
    </citation>
    <scope>NUCLEOTIDE SEQUENCE [LARGE SCALE GENOMIC DNA]</scope>
    <source>
        <strain evidence="6 7">NEAU-G5</strain>
    </source>
</reference>
<gene>
    <name evidence="6" type="ORF">KO481_30465</name>
</gene>
<dbReference type="Pfam" id="PF01580">
    <property type="entry name" value="FtsK_SpoIIIE"/>
    <property type="match status" value="1"/>
</dbReference>
<evidence type="ECO:0000259" key="5">
    <source>
        <dbReference type="PROSITE" id="PS50901"/>
    </source>
</evidence>
<keyword evidence="1 3" id="KW-0547">Nucleotide-binding</keyword>
<evidence type="ECO:0000313" key="7">
    <source>
        <dbReference type="Proteomes" id="UP000733379"/>
    </source>
</evidence>
<keyword evidence="7" id="KW-1185">Reference proteome</keyword>
<feature type="domain" description="FtsK" evidence="5">
    <location>
        <begin position="83"/>
        <end position="286"/>
    </location>
</feature>
<evidence type="ECO:0000256" key="1">
    <source>
        <dbReference type="ARBA" id="ARBA00022741"/>
    </source>
</evidence>
<protein>
    <recommendedName>
        <fullName evidence="5">FtsK domain-containing protein</fullName>
    </recommendedName>
</protein>
<proteinExistence type="predicted"/>
<evidence type="ECO:0000256" key="2">
    <source>
        <dbReference type="ARBA" id="ARBA00022840"/>
    </source>
</evidence>
<comment type="caution">
    <text evidence="6">The sequence shown here is derived from an EMBL/GenBank/DDBJ whole genome shotgun (WGS) entry which is preliminary data.</text>
</comment>
<dbReference type="InterPro" id="IPR002543">
    <property type="entry name" value="FtsK_dom"/>
</dbReference>
<dbReference type="Gene3D" id="3.40.50.300">
    <property type="entry name" value="P-loop containing nucleotide triphosphate hydrolases"/>
    <property type="match status" value="1"/>
</dbReference>
<evidence type="ECO:0000256" key="3">
    <source>
        <dbReference type="PROSITE-ProRule" id="PRU00289"/>
    </source>
</evidence>
<dbReference type="PANTHER" id="PTHR22683:SF1">
    <property type="entry name" value="TYPE VII SECRETION SYSTEM PROTEIN ESSC"/>
    <property type="match status" value="1"/>
</dbReference>
<feature type="compositionally biased region" description="Basic residues" evidence="4">
    <location>
        <begin position="332"/>
        <end position="343"/>
    </location>
</feature>
<organism evidence="6 7">
    <name type="scientific">Nocardia albiluteola</name>
    <dbReference type="NCBI Taxonomy" id="2842303"/>
    <lineage>
        <taxon>Bacteria</taxon>
        <taxon>Bacillati</taxon>
        <taxon>Actinomycetota</taxon>
        <taxon>Actinomycetes</taxon>
        <taxon>Mycobacteriales</taxon>
        <taxon>Nocardiaceae</taxon>
        <taxon>Nocardia</taxon>
    </lineage>
</organism>
<feature type="binding site" evidence="3">
    <location>
        <begin position="102"/>
        <end position="109"/>
    </location>
    <ligand>
        <name>ATP</name>
        <dbReference type="ChEBI" id="CHEBI:30616"/>
    </ligand>
</feature>
<evidence type="ECO:0000256" key="4">
    <source>
        <dbReference type="SAM" id="MobiDB-lite"/>
    </source>
</evidence>
<dbReference type="Proteomes" id="UP000733379">
    <property type="component" value="Unassembled WGS sequence"/>
</dbReference>
<dbReference type="EMBL" id="JAHKNI010000012">
    <property type="protein sequence ID" value="MBU3065833.1"/>
    <property type="molecule type" value="Genomic_DNA"/>
</dbReference>